<dbReference type="InterPro" id="IPR036942">
    <property type="entry name" value="Beta-barrel_TonB_sf"/>
</dbReference>
<dbReference type="InterPro" id="IPR037066">
    <property type="entry name" value="Plug_dom_sf"/>
</dbReference>
<feature type="domain" description="TonB-dependent receptor-like beta-barrel" evidence="13">
    <location>
        <begin position="373"/>
        <end position="935"/>
    </location>
</feature>
<dbReference type="Pfam" id="PF00593">
    <property type="entry name" value="TonB_dep_Rec_b-barrel"/>
    <property type="match status" value="1"/>
</dbReference>
<dbReference type="SUPFAM" id="SSF56935">
    <property type="entry name" value="Porins"/>
    <property type="match status" value="1"/>
</dbReference>
<evidence type="ECO:0000256" key="3">
    <source>
        <dbReference type="ARBA" id="ARBA00022448"/>
    </source>
</evidence>
<evidence type="ECO:0000256" key="8">
    <source>
        <dbReference type="ARBA" id="ARBA00023170"/>
    </source>
</evidence>
<dbReference type="Pfam" id="PF07715">
    <property type="entry name" value="Plug"/>
    <property type="match status" value="1"/>
</dbReference>
<protein>
    <submittedName>
        <fullName evidence="15">TonB-dependent receptor</fullName>
    </submittedName>
</protein>
<keyword evidence="5 10" id="KW-0812">Transmembrane</keyword>
<feature type="chain" id="PRO_5021192946" evidence="12">
    <location>
        <begin position="46"/>
        <end position="976"/>
    </location>
</feature>
<evidence type="ECO:0000256" key="1">
    <source>
        <dbReference type="ARBA" id="ARBA00004571"/>
    </source>
</evidence>
<dbReference type="Gene3D" id="2.170.130.10">
    <property type="entry name" value="TonB-dependent receptor, plug domain"/>
    <property type="match status" value="1"/>
</dbReference>
<dbReference type="InterPro" id="IPR039426">
    <property type="entry name" value="TonB-dep_rcpt-like"/>
</dbReference>
<feature type="signal peptide" evidence="12">
    <location>
        <begin position="1"/>
        <end position="45"/>
    </location>
</feature>
<dbReference type="OrthoDB" id="8530571at2"/>
<keyword evidence="9 10" id="KW-0998">Cell outer membrane</keyword>
<evidence type="ECO:0000256" key="6">
    <source>
        <dbReference type="ARBA" id="ARBA00023077"/>
    </source>
</evidence>
<evidence type="ECO:0000256" key="12">
    <source>
        <dbReference type="SAM" id="SignalP"/>
    </source>
</evidence>
<evidence type="ECO:0000313" key="16">
    <source>
        <dbReference type="Proteomes" id="UP000298438"/>
    </source>
</evidence>
<evidence type="ECO:0000256" key="11">
    <source>
        <dbReference type="RuleBase" id="RU003357"/>
    </source>
</evidence>
<feature type="domain" description="TonB-dependent receptor plug" evidence="14">
    <location>
        <begin position="72"/>
        <end position="187"/>
    </location>
</feature>
<reference evidence="15 16" key="1">
    <citation type="submission" date="2019-03" db="EMBL/GenBank/DDBJ databases">
        <title>Draft Genome Sequence of Massilia arenosa sp. nov., a Novel Massilia Species Isolated from a Sandy-loam Maize Soil.</title>
        <authorList>
            <person name="Raths R."/>
            <person name="Peta V."/>
            <person name="Bucking H."/>
        </authorList>
    </citation>
    <scope>NUCLEOTIDE SEQUENCE [LARGE SCALE GENOMIC DNA]</scope>
    <source>
        <strain evidence="15 16">MC02</strain>
    </source>
</reference>
<comment type="subcellular location">
    <subcellularLocation>
        <location evidence="1 10">Cell outer membrane</location>
        <topology evidence="1 10">Multi-pass membrane protein</topology>
    </subcellularLocation>
</comment>
<dbReference type="Proteomes" id="UP000298438">
    <property type="component" value="Unassembled WGS sequence"/>
</dbReference>
<evidence type="ECO:0000259" key="14">
    <source>
        <dbReference type="Pfam" id="PF07715"/>
    </source>
</evidence>
<sequence length="976" mass="105663">MSFSQLCSNKYCRLELSTEIILNRFERTPAAVAVALALAALQAQAQDSPPPPNEPVQKVVITGSNIKRIDVETATPVQVMRREEIARLGVNSVKEALDTLTSASSTLSDIGGSNSFAGGASAANLRNLGKMSTLILLNSRRVAPYALADYNEVFTNLDALPLDAVDRIEVLRNGGSAIYGSDAVAGVINIITRSDYHGLQARASYDRSLKNSEFREHTAALTGGFGDLDADKYNILANVEVFGRHSANWREVINDLNPSYGDWFPTVAPGSGLMFGNRGTPSTFSFPGNLIGQGSLPGCATRNASGLCVYDRFAHFEAQPEADRANLLVSGRFNLGDNLEAFAELLYSHTRTLYHGAQATYGSTSPPAVWGDPATDQQRIFNYRGLPATHPLNTSGEELELRYRFADDPSFRKSTSDQYRALAGVKGSWRSWDWESALGIMGSKTDDVSRGGFFSASGFQQVIGSYADPFDPADPGDPLLFQRSYRLGQMNSPEVLNLLFPENGYQGKITQQFWDAKMSGPIAKIGERDVSLAVGADVRHEKFEITPSANLAAGDIVSNGVVSANASRTNYAAFAEASIPLAKTFELQAAARYDKFPGFEGHFSPKLAFRWEALPTLMLRGTLEHGFRAPNLTESAQSTKFAFDNGIVDPRRCPQAQVLANDLRAQSEALPPDDPNAALLAARADIVEGNECAAGVASIVRNNPNLKPETSRSGTVGFVLEPFKGYNLSLDWWTIERKNEIGLKSTNDLLAAESDQAPGVINRLALVQDKTFTAAEQAQYGVSAGPLASTAGMFENVSKTKTTGFDLGAAARVPTPIGRLDVSGNATFLRELKNFSSTLNNYGDNLAGRYGSPKTVANLDATLSTGAWTNGLRVTYNSPTALQTDFFDETYNPQGCADQGYGPAECRVASYVRWDYHGSYTGIRNVTISAFVRNLFGHRPPLDLRAFGNLGGGVVPQNIEDVQGRSLRVTLEYKFR</sequence>
<keyword evidence="8 15" id="KW-0675">Receptor</keyword>
<dbReference type="EMBL" id="SPVF01000082">
    <property type="protein sequence ID" value="TFW24846.1"/>
    <property type="molecule type" value="Genomic_DNA"/>
</dbReference>
<name>A0A4Y9SNK4_9BURK</name>
<evidence type="ECO:0000256" key="4">
    <source>
        <dbReference type="ARBA" id="ARBA00022452"/>
    </source>
</evidence>
<evidence type="ECO:0000256" key="2">
    <source>
        <dbReference type="ARBA" id="ARBA00009810"/>
    </source>
</evidence>
<evidence type="ECO:0000313" key="15">
    <source>
        <dbReference type="EMBL" id="TFW24846.1"/>
    </source>
</evidence>
<evidence type="ECO:0000256" key="5">
    <source>
        <dbReference type="ARBA" id="ARBA00022692"/>
    </source>
</evidence>
<keyword evidence="6 11" id="KW-0798">TonB box</keyword>
<evidence type="ECO:0000256" key="10">
    <source>
        <dbReference type="PROSITE-ProRule" id="PRU01360"/>
    </source>
</evidence>
<evidence type="ECO:0000256" key="7">
    <source>
        <dbReference type="ARBA" id="ARBA00023136"/>
    </source>
</evidence>
<dbReference type="InterPro" id="IPR012910">
    <property type="entry name" value="Plug_dom"/>
</dbReference>
<dbReference type="PANTHER" id="PTHR47234">
    <property type="match status" value="1"/>
</dbReference>
<accession>A0A4Y9SNK4</accession>
<evidence type="ECO:0000256" key="9">
    <source>
        <dbReference type="ARBA" id="ARBA00023237"/>
    </source>
</evidence>
<dbReference type="InterPro" id="IPR000531">
    <property type="entry name" value="Beta-barrel_TonB"/>
</dbReference>
<dbReference type="GO" id="GO:0009279">
    <property type="term" value="C:cell outer membrane"/>
    <property type="evidence" value="ECO:0007669"/>
    <property type="project" value="UniProtKB-SubCell"/>
</dbReference>
<proteinExistence type="inferred from homology"/>
<keyword evidence="4 10" id="KW-1134">Transmembrane beta strand</keyword>
<keyword evidence="16" id="KW-1185">Reference proteome</keyword>
<dbReference type="PANTHER" id="PTHR47234:SF2">
    <property type="entry name" value="TONB-DEPENDENT RECEPTOR"/>
    <property type="match status" value="1"/>
</dbReference>
<keyword evidence="12" id="KW-0732">Signal</keyword>
<gene>
    <name evidence="15" type="ORF">E4L96_05775</name>
</gene>
<comment type="similarity">
    <text evidence="2 10 11">Belongs to the TonB-dependent receptor family.</text>
</comment>
<dbReference type="Gene3D" id="2.40.170.20">
    <property type="entry name" value="TonB-dependent receptor, beta-barrel domain"/>
    <property type="match status" value="1"/>
</dbReference>
<evidence type="ECO:0000259" key="13">
    <source>
        <dbReference type="Pfam" id="PF00593"/>
    </source>
</evidence>
<comment type="caution">
    <text evidence="15">The sequence shown here is derived from an EMBL/GenBank/DDBJ whole genome shotgun (WGS) entry which is preliminary data.</text>
</comment>
<keyword evidence="3 10" id="KW-0813">Transport</keyword>
<dbReference type="AlphaFoldDB" id="A0A4Y9SNK4"/>
<organism evidence="15 16">
    <name type="scientific">Zemynaea arenosa</name>
    <dbReference type="NCBI Taxonomy" id="2561931"/>
    <lineage>
        <taxon>Bacteria</taxon>
        <taxon>Pseudomonadati</taxon>
        <taxon>Pseudomonadota</taxon>
        <taxon>Betaproteobacteria</taxon>
        <taxon>Burkholderiales</taxon>
        <taxon>Oxalobacteraceae</taxon>
        <taxon>Telluria group</taxon>
        <taxon>Zemynaea</taxon>
    </lineage>
</organism>
<keyword evidence="7 10" id="KW-0472">Membrane</keyword>
<dbReference type="PROSITE" id="PS52016">
    <property type="entry name" value="TONB_DEPENDENT_REC_3"/>
    <property type="match status" value="1"/>
</dbReference>